<gene>
    <name evidence="6" type="ORF">BK138_01540</name>
</gene>
<sequence length="140" mass="15420">MNTITSNEKITKVESRRIGKTAAYWTVTIILAFSIALSGIGQLMRLGGNVDLVTHIGFPLYITYILGTWKLLGILAIVIPGFPRLKEWAYSGIFFLMTGAALSHVFAHDYGVGGFNVILPLFYAALGMASWALRPKSRRL</sequence>
<reference evidence="6 7" key="1">
    <citation type="submission" date="2016-11" db="EMBL/GenBank/DDBJ databases">
        <title>Paenibacillus species isolates.</title>
        <authorList>
            <person name="Beno S.M."/>
        </authorList>
    </citation>
    <scope>NUCLEOTIDE SEQUENCE [LARGE SCALE GENOMIC DNA]</scope>
    <source>
        <strain evidence="6 7">FSL R5-0378</strain>
    </source>
</reference>
<accession>A0A1R1EZU3</accession>
<keyword evidence="7" id="KW-1185">Reference proteome</keyword>
<keyword evidence="3 5" id="KW-1133">Transmembrane helix</keyword>
<protein>
    <recommendedName>
        <fullName evidence="8">DoxX-like family protein</fullName>
    </recommendedName>
</protein>
<comment type="caution">
    <text evidence="6">The sequence shown here is derived from an EMBL/GenBank/DDBJ whole genome shotgun (WGS) entry which is preliminary data.</text>
</comment>
<evidence type="ECO:0000256" key="2">
    <source>
        <dbReference type="ARBA" id="ARBA00022692"/>
    </source>
</evidence>
<dbReference type="AlphaFoldDB" id="A0A1R1EZU3"/>
<dbReference type="GO" id="GO:0016020">
    <property type="term" value="C:membrane"/>
    <property type="evidence" value="ECO:0007669"/>
    <property type="project" value="UniProtKB-SubCell"/>
</dbReference>
<keyword evidence="4 5" id="KW-0472">Membrane</keyword>
<dbReference type="Proteomes" id="UP000187172">
    <property type="component" value="Unassembled WGS sequence"/>
</dbReference>
<dbReference type="RefSeq" id="WP_076164992.1">
    <property type="nucleotide sequence ID" value="NZ_MRTP01000001.1"/>
</dbReference>
<evidence type="ECO:0000313" key="6">
    <source>
        <dbReference type="EMBL" id="OMF57328.1"/>
    </source>
</evidence>
<feature type="transmembrane region" description="Helical" evidence="5">
    <location>
        <begin position="21"/>
        <end position="41"/>
    </location>
</feature>
<dbReference type="PIRSF" id="PIRSF030066">
    <property type="entry name" value="UCP030066"/>
    <property type="match status" value="1"/>
</dbReference>
<proteinExistence type="predicted"/>
<feature type="transmembrane region" description="Helical" evidence="5">
    <location>
        <begin position="88"/>
        <end position="107"/>
    </location>
</feature>
<dbReference type="EMBL" id="MRTP01000001">
    <property type="protein sequence ID" value="OMF57328.1"/>
    <property type="molecule type" value="Genomic_DNA"/>
</dbReference>
<dbReference type="InterPro" id="IPR016944">
    <property type="entry name" value="UCP030066"/>
</dbReference>
<organism evidence="6 7">
    <name type="scientific">Paenibacillus rhizosphaerae</name>
    <dbReference type="NCBI Taxonomy" id="297318"/>
    <lineage>
        <taxon>Bacteria</taxon>
        <taxon>Bacillati</taxon>
        <taxon>Bacillota</taxon>
        <taxon>Bacilli</taxon>
        <taxon>Bacillales</taxon>
        <taxon>Paenibacillaceae</taxon>
        <taxon>Paenibacillus</taxon>
    </lineage>
</organism>
<feature type="transmembrane region" description="Helical" evidence="5">
    <location>
        <begin position="61"/>
        <end position="81"/>
    </location>
</feature>
<name>A0A1R1EZU3_9BACL</name>
<evidence type="ECO:0008006" key="8">
    <source>
        <dbReference type="Google" id="ProtNLM"/>
    </source>
</evidence>
<dbReference type="InterPro" id="IPR032808">
    <property type="entry name" value="DoxX"/>
</dbReference>
<evidence type="ECO:0000256" key="1">
    <source>
        <dbReference type="ARBA" id="ARBA00004141"/>
    </source>
</evidence>
<dbReference type="Pfam" id="PF13564">
    <property type="entry name" value="DoxX_2"/>
    <property type="match status" value="1"/>
</dbReference>
<comment type="subcellular location">
    <subcellularLocation>
        <location evidence="1">Membrane</location>
        <topology evidence="1">Multi-pass membrane protein</topology>
    </subcellularLocation>
</comment>
<feature type="transmembrane region" description="Helical" evidence="5">
    <location>
        <begin position="113"/>
        <end position="133"/>
    </location>
</feature>
<evidence type="ECO:0000256" key="4">
    <source>
        <dbReference type="ARBA" id="ARBA00023136"/>
    </source>
</evidence>
<keyword evidence="2 5" id="KW-0812">Transmembrane</keyword>
<evidence type="ECO:0000256" key="5">
    <source>
        <dbReference type="SAM" id="Phobius"/>
    </source>
</evidence>
<dbReference type="STRING" id="297318.BK138_01540"/>
<evidence type="ECO:0000313" key="7">
    <source>
        <dbReference type="Proteomes" id="UP000187172"/>
    </source>
</evidence>
<evidence type="ECO:0000256" key="3">
    <source>
        <dbReference type="ARBA" id="ARBA00022989"/>
    </source>
</evidence>